<dbReference type="InterPro" id="IPR011989">
    <property type="entry name" value="ARM-like"/>
</dbReference>
<dbReference type="PANTHER" id="PTHR23346:SF7">
    <property type="entry name" value="STALLED RIBOSOME SENSOR GCN1"/>
    <property type="match status" value="1"/>
</dbReference>
<dbReference type="Pfam" id="PF24987">
    <property type="entry name" value="HEAT_EF3_N"/>
    <property type="match status" value="2"/>
</dbReference>
<evidence type="ECO:0000313" key="7">
    <source>
        <dbReference type="EMBL" id="CDZ97184.1"/>
    </source>
</evidence>
<dbReference type="SMART" id="SM01349">
    <property type="entry name" value="TOG"/>
    <property type="match status" value="2"/>
</dbReference>
<dbReference type="Pfam" id="PF24993">
    <property type="entry name" value="GNC1_N"/>
    <property type="match status" value="1"/>
</dbReference>
<dbReference type="GO" id="GO:1904688">
    <property type="term" value="P:regulation of cytoplasmic translational initiation"/>
    <property type="evidence" value="ECO:0007669"/>
    <property type="project" value="UniProtKB-ARBA"/>
</dbReference>
<dbReference type="PROSITE" id="PS50077">
    <property type="entry name" value="HEAT_REPEAT"/>
    <property type="match status" value="3"/>
</dbReference>
<dbReference type="InterPro" id="IPR056810">
    <property type="entry name" value="GNC1-like_N"/>
</dbReference>
<dbReference type="Pfam" id="PF12074">
    <property type="entry name" value="Gcn1_N"/>
    <property type="match status" value="1"/>
</dbReference>
<organism evidence="7">
    <name type="scientific">Phaffia rhodozyma</name>
    <name type="common">Yeast</name>
    <name type="synonym">Xanthophyllomyces dendrorhous</name>
    <dbReference type="NCBI Taxonomy" id="264483"/>
    <lineage>
        <taxon>Eukaryota</taxon>
        <taxon>Fungi</taxon>
        <taxon>Dikarya</taxon>
        <taxon>Basidiomycota</taxon>
        <taxon>Agaricomycotina</taxon>
        <taxon>Tremellomycetes</taxon>
        <taxon>Cystofilobasidiales</taxon>
        <taxon>Mrakiaceae</taxon>
        <taxon>Phaffia</taxon>
    </lineage>
</organism>
<dbReference type="InterPro" id="IPR021133">
    <property type="entry name" value="HEAT_type_2"/>
</dbReference>
<evidence type="ECO:0000256" key="5">
    <source>
        <dbReference type="SAM" id="MobiDB-lite"/>
    </source>
</evidence>
<dbReference type="InterPro" id="IPR022716">
    <property type="entry name" value="Gcn1_N"/>
</dbReference>
<evidence type="ECO:0000256" key="3">
    <source>
        <dbReference type="ARBA" id="ARBA00072275"/>
    </source>
</evidence>
<dbReference type="InterPro" id="IPR057546">
    <property type="entry name" value="HEAT_GCN1"/>
</dbReference>
<feature type="repeat" description="HEAT" evidence="4">
    <location>
        <begin position="1703"/>
        <end position="1741"/>
    </location>
</feature>
<keyword evidence="2" id="KW-0677">Repeat</keyword>
<evidence type="ECO:0000259" key="6">
    <source>
        <dbReference type="SMART" id="SM01349"/>
    </source>
</evidence>
<comment type="similarity">
    <text evidence="1">Belongs to the GCN1 family.</text>
</comment>
<dbReference type="InterPro" id="IPR016024">
    <property type="entry name" value="ARM-type_fold"/>
</dbReference>
<dbReference type="GO" id="GO:0030295">
    <property type="term" value="F:protein kinase activator activity"/>
    <property type="evidence" value="ECO:0007669"/>
    <property type="project" value="UniProtKB-ARBA"/>
</dbReference>
<dbReference type="Pfam" id="PF23271">
    <property type="entry name" value="HEAT_GCN1"/>
    <property type="match status" value="1"/>
</dbReference>
<dbReference type="EMBL" id="LN483167">
    <property type="protein sequence ID" value="CDZ97184.1"/>
    <property type="molecule type" value="Genomic_DNA"/>
</dbReference>
<dbReference type="InterPro" id="IPR056809">
    <property type="entry name" value="HEAT_GCN1_fung"/>
</dbReference>
<reference evidence="7" key="1">
    <citation type="submission" date="2014-08" db="EMBL/GenBank/DDBJ databases">
        <authorList>
            <person name="Sharma Rahul"/>
            <person name="Thines Marco"/>
        </authorList>
    </citation>
    <scope>NUCLEOTIDE SEQUENCE</scope>
</reference>
<evidence type="ECO:0000256" key="1">
    <source>
        <dbReference type="ARBA" id="ARBA00007366"/>
    </source>
</evidence>
<feature type="region of interest" description="Disordered" evidence="5">
    <location>
        <begin position="1"/>
        <end position="41"/>
    </location>
</feature>
<dbReference type="GO" id="GO:0005829">
    <property type="term" value="C:cytosol"/>
    <property type="evidence" value="ECO:0007669"/>
    <property type="project" value="TreeGrafter"/>
</dbReference>
<dbReference type="FunFam" id="1.25.10.10:FF:000090">
    <property type="entry name" value="eIF-2-alpha kinase activator GCN1"/>
    <property type="match status" value="1"/>
</dbReference>
<dbReference type="Pfam" id="PF24984">
    <property type="entry name" value="HEAT_EF3_GNC1"/>
    <property type="match status" value="1"/>
</dbReference>
<dbReference type="GO" id="GO:0034198">
    <property type="term" value="P:cellular response to amino acid starvation"/>
    <property type="evidence" value="ECO:0007669"/>
    <property type="project" value="TreeGrafter"/>
</dbReference>
<protein>
    <recommendedName>
        <fullName evidence="3">eIF-2-alpha kinase activator GCN1</fullName>
    </recommendedName>
</protein>
<dbReference type="PANTHER" id="PTHR23346">
    <property type="entry name" value="TRANSLATIONAL ACTIVATOR GCN1-RELATED"/>
    <property type="match status" value="1"/>
</dbReference>
<name>A0A0F7SIM3_PHARH</name>
<evidence type="ECO:0000256" key="2">
    <source>
        <dbReference type="ARBA" id="ARBA00022737"/>
    </source>
</evidence>
<feature type="domain" description="TOG" evidence="6">
    <location>
        <begin position="1725"/>
        <end position="1946"/>
    </location>
</feature>
<dbReference type="Pfam" id="PF24916">
    <property type="entry name" value="HEAT_GCN1_fung"/>
    <property type="match status" value="1"/>
</dbReference>
<feature type="repeat" description="HEAT" evidence="4">
    <location>
        <begin position="1584"/>
        <end position="1622"/>
    </location>
</feature>
<accession>A0A0F7SIM3</accession>
<dbReference type="InterPro" id="IPR034085">
    <property type="entry name" value="TOG"/>
</dbReference>
<dbReference type="Gene3D" id="1.25.10.10">
    <property type="entry name" value="Leucine-rich Repeat Variant"/>
    <property type="match status" value="6"/>
</dbReference>
<dbReference type="SUPFAM" id="SSF48371">
    <property type="entry name" value="ARM repeat"/>
    <property type="match status" value="4"/>
</dbReference>
<feature type="repeat" description="HEAT" evidence="4">
    <location>
        <begin position="359"/>
        <end position="397"/>
    </location>
</feature>
<evidence type="ECO:0000256" key="4">
    <source>
        <dbReference type="PROSITE-ProRule" id="PRU00103"/>
    </source>
</evidence>
<proteinExistence type="inferred from homology"/>
<sequence length="2590" mass="279770">MSGSTTNKKDIVSGWAASTSTEFNDEGEPLNGSSQAAADDAGEDINLDVIGRRLIGGKHKDRRDELARLESLAKKDAIPIDGKVSLVELVLSFVFRIPDFTSNEAIVSLVTALTMSDPEGQIVQTWESWAKQELQRVLPSAGTPSTTPISVYLVHLHLLALLDRLASQPTKSSSLSSLTLAMAQTLDVLVSDASPLKASIQKAAITRTRRVLRNNPTVIPSLLSSLVNKPADNTVPTAFAAVRLPLVGLIVDVCLHLRAKSETEKGAIGGTGHTYVEQAKEDIIELWKAAVLAGGQGRSGQTALNSFFSRFVTESEFGTLIPQVEKGFVRNPNTTFEALGAFVSSINQFSLAPYAQSKLLPLVLVNAKSAKPEVRLASVEFFYVLSQKINGESKEDQEARSGVADEILAVLKSGKTVSPEHRLALYSLVSTLPADSTISPKVSAVLPPLIAKETTSEPALNSLLQTLSPHLAATLISNIPVPAPSATVILKELASPKAITRKAVVACVGDVLWRIGQVGDGQGWTAEADKFAEGTSKVLADVSLKNVATAALTAVGGVGEGFMAAAVMLGPLTKSKSKAVATLLSTNPILQKITDVSPKPSFVLWDKAQRKVSSKEDEIWLLRALEAFIAKFEEKLAKDEAMRIQVGLAFIHLILASSNHQIRQDAIVALRSGANRRFKIYNRIVRDSLKAYFLSKESTPSKVVAEETEVNSETRAKQLLQILHTAVSFPEETFEEVKEDALVELVILAHHPELGSIADHAFVDLAVSHSISLARLVDRTQTRLLKLLSDNASVPKKSISFATASYRAAKSLAFISPEIFVPELMAKVRSDLDPQHLDFIGTVEQGIWATPPGSLFVDVLANKKVAPAAGSRATAAMDKWEQEVRESAAKKKAAAGNGVLSKQDQELIKKQTAVEDDVRAKISKSQQRMERGLALIRSLIEADVLEFKALLTETLQILLDGPLDKGSFLVGDDAFQTFLRLGDCCSSRLGLLRSFIGVAILRNYGVGAVPKEMQQEPLPSLVLRVLYRLRTLSEHSPFDSTSYAYITPLLTTVIAKGGLGGASSDSEEAMEQLALVLEIINFHCGEFSDTVFPRLSTIGDLIQLIGSQPALRKSAASALIELGDAIKDNAVEGEIAALIKGTLSQEISVRNASLQAIQPLDITELDYSSELWIACHDDDAQNARLARHLWEDNGLDVPDTFLPSLLPFIEHDNAYVRTSCAISFGEAIALHPGLISEVVVALEELYVERAKLLLPEFDEFGMIKEESLNRADPWVIRLAIAETFKHLSPLYTPEQIVPLFEFLIQTEALGDRSPEVRRGLLDAGIVLIDAHGHVSLGELIKVFETYLSQPSSGTEAGDHISEAVVILFGRLASHLDATDPRIPKVVDRLVEALKTPSEVVQAAVSDCIPALVKRMKSELPSLVSRLYDLLIHGEKYAERRGAAYGVAGVVKGRGLSALKEFSLIDQLTEAAKDKEDFKVRQGALLAFETLSATLGRLFEPYVVNILPLLLNAFGDTSADVREATQDASKVIMSRLSGHCVNIILPSLLEGLEEKQWRTKKGSIELLGSMAFCAPRQLALSLPTIIPELTAVLTDSHAQVRQAANASLKRFGEVIHNPEIKALVPTLLKALVDPTSKTNLALTSLLNTSFAHFIDSPSLALVAPIIERGLRERSATSKRKAVQILGNLSSLTDPNDFTPYLATFLPLVHIVLVDPVPEARATAAKALGTLVERLGEESFPDLVENLLQTLRTDTSGVDRQGAAQGLSEVLSGLGMERLEGLLPEVITNASSPRSYVREGFISLLVYLPTTFGHRFAPHLGRIISPILGGLADESEYVREASMRAGKMIISNYSTKAVDLLLPELEKGLADEKWRIRQSSVNLIGELLFRLTGISGKAEIEEEEGVDTGVADSSRKVLLEVLGQEKRDRVLSALYVVRQDAVGAVRTGSVHIWKALVQNTPKTLREILPSVINMVISLLSSPGDEQKETASRTLAELCKKNGERIMAEMVPILRSSVSSPDSNIRVGACLAFSEILENAVPAQLEEHEGAIIAGIRTALVDENAAVRAAAAQTFDALLQGEFGNKAIDQTIPTLLEALRQPGASSETALRALREIMTVRANSIFPVVIPTLITVPISAFNARALGSLVSVAGNALSRRLTPILTALVKSLETEKDEDIKAEVQETTKTLLKSVEDLEGINSLMMTLLGWAKGESPERRVSALQCFRTFCQVTEEDYEDYRIDWIRQLISLFADRQSTVVDAAWEALEAMVKAVPKDELEDLVIPLRSSIESTSAPGYEVPGFSRPKGAQSIVPILLAGVLGGTHDQREQAAGGIGDLVLRTSEAGIKPYIVQLTGPLIRVISSQTFPPAVKNAILATLTVLLQKVPHLVRPFQPQLQRTFVKSVADPASVSIRNHAAEGLGVLMISQTRVDPLITELVAGCRTSEPEIASSMAHALASVCMTAGKNLGAGSKSAIEELIGETFETPGHDAFNEAIARVVAGLTLYDNESAQPVFESLIFPSPPSPVSSQVILALANTVPTIFETLDVREQVVKKLLSSIAVFDNPSIARPAREARDVLKGLGDEVINSALAV</sequence>
<feature type="domain" description="TOG" evidence="6">
    <location>
        <begin position="1409"/>
        <end position="1643"/>
    </location>
</feature>